<dbReference type="InterPro" id="IPR010920">
    <property type="entry name" value="LSM_dom_sf"/>
</dbReference>
<comment type="subcellular location">
    <subcellularLocation>
        <location evidence="1">Cell membrane</location>
        <topology evidence="1">Multi-pass membrane protein</topology>
    </subcellularLocation>
</comment>
<reference evidence="11" key="1">
    <citation type="submission" date="2016-11" db="EMBL/GenBank/DDBJ databases">
        <authorList>
            <person name="Varghese N."/>
            <person name="Submissions S."/>
        </authorList>
    </citation>
    <scope>NUCLEOTIDE SEQUENCE [LARGE SCALE GENOMIC DNA]</scope>
    <source>
        <strain evidence="11">DSM 22363</strain>
    </source>
</reference>
<evidence type="ECO:0000259" key="8">
    <source>
        <dbReference type="Pfam" id="PF00924"/>
    </source>
</evidence>
<dbReference type="AlphaFoldDB" id="A0A1N6CM92"/>
<dbReference type="InterPro" id="IPR006685">
    <property type="entry name" value="MscS_channel_2nd"/>
</dbReference>
<dbReference type="InterPro" id="IPR011014">
    <property type="entry name" value="MscS_channel_TM-2"/>
</dbReference>
<protein>
    <submittedName>
        <fullName evidence="10">Small-conductance mechanosensitive channel</fullName>
    </submittedName>
</protein>
<dbReference type="GO" id="GO:0005886">
    <property type="term" value="C:plasma membrane"/>
    <property type="evidence" value="ECO:0007669"/>
    <property type="project" value="UniProtKB-SubCell"/>
</dbReference>
<dbReference type="STRING" id="1123272.SAMN02745824_0212"/>
<keyword evidence="5 7" id="KW-1133">Transmembrane helix</keyword>
<feature type="transmembrane region" description="Helical" evidence="7">
    <location>
        <begin position="115"/>
        <end position="137"/>
    </location>
</feature>
<dbReference type="Pfam" id="PF21088">
    <property type="entry name" value="MS_channel_1st"/>
    <property type="match status" value="1"/>
</dbReference>
<evidence type="ECO:0000256" key="2">
    <source>
        <dbReference type="ARBA" id="ARBA00008017"/>
    </source>
</evidence>
<proteinExistence type="inferred from homology"/>
<dbReference type="InterPro" id="IPR011066">
    <property type="entry name" value="MscS_channel_C_sf"/>
</dbReference>
<sequence>MTSVVENGIASPVTLADDGGFDIEQFGRESLEWITGHYDHLIIAVIVAVSVFFILSAVKRRLTKLAEQRGDDAGATSLALRVISRTGVFFLLALSIELVAGLAEAPDQLANIIDLVFFISLVFQSAIWLRAIILGLLDHRINMSGRGQAELQNARSLIRLLVTIALAVIAAVIILDNIGVNVTALVAGLGVGGIAIGLAAQGIFSDLFAALSIIFDKPFRKGDSIQFDDFDGEVEATGLKTTRLRSITGEQVIISNTNLLDKQVRNLTGLPKRRIRFPIGVTYQTTPEQLDAIPDMFRAIVEDHGYRYVRCGFIGFGDSSLNFRMEFEIFSSKWDEIFSGRHAIGLAIVSRFAAEGIEFAYPTQMNFTAAPDGTAIMPFPEHGSD</sequence>
<feature type="transmembrane region" description="Helical" evidence="7">
    <location>
        <begin position="187"/>
        <end position="215"/>
    </location>
</feature>
<evidence type="ECO:0000256" key="6">
    <source>
        <dbReference type="ARBA" id="ARBA00023136"/>
    </source>
</evidence>
<dbReference type="SUPFAM" id="SSF82861">
    <property type="entry name" value="Mechanosensitive channel protein MscS (YggB), transmembrane region"/>
    <property type="match status" value="1"/>
</dbReference>
<feature type="domain" description="Mechanosensitive ion channel MscS" evidence="8">
    <location>
        <begin position="203"/>
        <end position="268"/>
    </location>
</feature>
<evidence type="ECO:0000313" key="10">
    <source>
        <dbReference type="EMBL" id="SIN59681.1"/>
    </source>
</evidence>
<dbReference type="InterPro" id="IPR049142">
    <property type="entry name" value="MS_channel_1st"/>
</dbReference>
<feature type="transmembrane region" description="Helical" evidence="7">
    <location>
        <begin position="78"/>
        <end position="103"/>
    </location>
</feature>
<dbReference type="InterPro" id="IPR023408">
    <property type="entry name" value="MscS_beta-dom_sf"/>
</dbReference>
<dbReference type="SUPFAM" id="SSF50182">
    <property type="entry name" value="Sm-like ribonucleoproteins"/>
    <property type="match status" value="1"/>
</dbReference>
<evidence type="ECO:0000256" key="3">
    <source>
        <dbReference type="ARBA" id="ARBA00022475"/>
    </source>
</evidence>
<dbReference type="GO" id="GO:0008381">
    <property type="term" value="F:mechanosensitive monoatomic ion channel activity"/>
    <property type="evidence" value="ECO:0007669"/>
    <property type="project" value="UniProtKB-ARBA"/>
</dbReference>
<evidence type="ECO:0000256" key="5">
    <source>
        <dbReference type="ARBA" id="ARBA00022989"/>
    </source>
</evidence>
<dbReference type="PANTHER" id="PTHR30566">
    <property type="entry name" value="YNAI-RELATED MECHANOSENSITIVE ION CHANNEL"/>
    <property type="match status" value="1"/>
</dbReference>
<name>A0A1N6CM92_9SPHN</name>
<comment type="similarity">
    <text evidence="2">Belongs to the MscS (TC 1.A.23) family.</text>
</comment>
<dbReference type="Gene3D" id="1.10.287.1260">
    <property type="match status" value="1"/>
</dbReference>
<dbReference type="SUPFAM" id="SSF82689">
    <property type="entry name" value="Mechanosensitive channel protein MscS (YggB), C-terminal domain"/>
    <property type="match status" value="1"/>
</dbReference>
<dbReference type="Gene3D" id="2.30.30.60">
    <property type="match status" value="1"/>
</dbReference>
<evidence type="ECO:0000259" key="9">
    <source>
        <dbReference type="Pfam" id="PF21088"/>
    </source>
</evidence>
<keyword evidence="3" id="KW-1003">Cell membrane</keyword>
<evidence type="ECO:0000313" key="11">
    <source>
        <dbReference type="Proteomes" id="UP000185192"/>
    </source>
</evidence>
<dbReference type="OrthoDB" id="9809206at2"/>
<evidence type="ECO:0000256" key="1">
    <source>
        <dbReference type="ARBA" id="ARBA00004651"/>
    </source>
</evidence>
<dbReference type="Pfam" id="PF00924">
    <property type="entry name" value="MS_channel_2nd"/>
    <property type="match status" value="1"/>
</dbReference>
<dbReference type="PANTHER" id="PTHR30566:SF25">
    <property type="entry name" value="INNER MEMBRANE PROTEIN"/>
    <property type="match status" value="1"/>
</dbReference>
<keyword evidence="6 7" id="KW-0472">Membrane</keyword>
<keyword evidence="4 7" id="KW-0812">Transmembrane</keyword>
<dbReference type="Proteomes" id="UP000185192">
    <property type="component" value="Unassembled WGS sequence"/>
</dbReference>
<dbReference type="EMBL" id="FSQW01000001">
    <property type="protein sequence ID" value="SIN59681.1"/>
    <property type="molecule type" value="Genomic_DNA"/>
</dbReference>
<accession>A0A1N6CM92</accession>
<keyword evidence="11" id="KW-1185">Reference proteome</keyword>
<dbReference type="RefSeq" id="WP_084192411.1">
    <property type="nucleotide sequence ID" value="NZ_FSQW01000001.1"/>
</dbReference>
<gene>
    <name evidence="10" type="ORF">SAMN02745824_0212</name>
</gene>
<evidence type="ECO:0000256" key="4">
    <source>
        <dbReference type="ARBA" id="ARBA00022692"/>
    </source>
</evidence>
<feature type="transmembrane region" description="Helical" evidence="7">
    <location>
        <begin position="157"/>
        <end position="175"/>
    </location>
</feature>
<evidence type="ECO:0000256" key="7">
    <source>
        <dbReference type="SAM" id="Phobius"/>
    </source>
</evidence>
<feature type="transmembrane region" description="Helical" evidence="7">
    <location>
        <begin position="40"/>
        <end position="58"/>
    </location>
</feature>
<dbReference type="Gene3D" id="3.30.70.100">
    <property type="match status" value="1"/>
</dbReference>
<feature type="domain" description="Mechanosensitive ion channel transmembrane helices 2/3" evidence="9">
    <location>
        <begin position="162"/>
        <end position="201"/>
    </location>
</feature>
<organism evidence="10 11">
    <name type="scientific">Parasphingorhabdus marina DSM 22363</name>
    <dbReference type="NCBI Taxonomy" id="1123272"/>
    <lineage>
        <taxon>Bacteria</taxon>
        <taxon>Pseudomonadati</taxon>
        <taxon>Pseudomonadota</taxon>
        <taxon>Alphaproteobacteria</taxon>
        <taxon>Sphingomonadales</taxon>
        <taxon>Sphingomonadaceae</taxon>
        <taxon>Parasphingorhabdus</taxon>
    </lineage>
</organism>